<dbReference type="PANTHER" id="PTHR35373">
    <property type="entry name" value="PROTEIN CBG16894"/>
    <property type="match status" value="1"/>
</dbReference>
<evidence type="ECO:0000313" key="2">
    <source>
        <dbReference type="EMBL" id="PAV55643.1"/>
    </source>
</evidence>
<dbReference type="EMBL" id="LIAE01010760">
    <property type="protein sequence ID" value="PAV55643.1"/>
    <property type="molecule type" value="Genomic_DNA"/>
</dbReference>
<dbReference type="STRING" id="2018661.A0A2A2J239"/>
<reference evidence="2 3" key="1">
    <citation type="journal article" date="2017" name="Curr. Biol.">
        <title>Genome architecture and evolution of a unichromosomal asexual nematode.</title>
        <authorList>
            <person name="Fradin H."/>
            <person name="Zegar C."/>
            <person name="Gutwein M."/>
            <person name="Lucas J."/>
            <person name="Kovtun M."/>
            <person name="Corcoran D."/>
            <person name="Baugh L.R."/>
            <person name="Kiontke K."/>
            <person name="Gunsalus K."/>
            <person name="Fitch D.H."/>
            <person name="Piano F."/>
        </authorList>
    </citation>
    <scope>NUCLEOTIDE SEQUENCE [LARGE SCALE GENOMIC DNA]</scope>
    <source>
        <strain evidence="2">PF1309</strain>
    </source>
</reference>
<dbReference type="Proteomes" id="UP000218231">
    <property type="component" value="Unassembled WGS sequence"/>
</dbReference>
<evidence type="ECO:0000256" key="1">
    <source>
        <dbReference type="SAM" id="MobiDB-lite"/>
    </source>
</evidence>
<dbReference type="PANTHER" id="PTHR35373:SF1">
    <property type="entry name" value="SET DOMAIN-CONTAINING PROTEIN"/>
    <property type="match status" value="1"/>
</dbReference>
<accession>A0A2A2J239</accession>
<feature type="region of interest" description="Disordered" evidence="1">
    <location>
        <begin position="256"/>
        <end position="297"/>
    </location>
</feature>
<feature type="compositionally biased region" description="Polar residues" evidence="1">
    <location>
        <begin position="268"/>
        <end position="281"/>
    </location>
</feature>
<sequence>MDVSFSSALAPSGSWRQRYKSAMNMIRRALSLRAEKRQQQRQQTTQRNNGHTQSARGVSASTSDLGLNDLRSRVSSLAGSEIASTSRDSVTFPVEAPSVYEDPFVAVTADGWVHVKHYHSFNKHAEFHMEDIHLPHVKKLCRSIRIARIIGIHYAKSDESRDWQKCKTWGISRNDVWWASHLNRTELANQLHSIVVDEGNTLKAGFSVINIDAFFECIQFLGLNSDVPINQGLPSPPVHLMQLPFIDEDNVTDDKASLEVNPDDSLPMDTSTTNSFQTARSPSPEIVVLSSDSLNSR</sequence>
<dbReference type="AlphaFoldDB" id="A0A2A2J239"/>
<name>A0A2A2J239_9BILA</name>
<feature type="region of interest" description="Disordered" evidence="1">
    <location>
        <begin position="34"/>
        <end position="64"/>
    </location>
</feature>
<evidence type="ECO:0000313" key="3">
    <source>
        <dbReference type="Proteomes" id="UP000218231"/>
    </source>
</evidence>
<dbReference type="OrthoDB" id="5810234at2759"/>
<organism evidence="2 3">
    <name type="scientific">Diploscapter pachys</name>
    <dbReference type="NCBI Taxonomy" id="2018661"/>
    <lineage>
        <taxon>Eukaryota</taxon>
        <taxon>Metazoa</taxon>
        <taxon>Ecdysozoa</taxon>
        <taxon>Nematoda</taxon>
        <taxon>Chromadorea</taxon>
        <taxon>Rhabditida</taxon>
        <taxon>Rhabditina</taxon>
        <taxon>Rhabditomorpha</taxon>
        <taxon>Rhabditoidea</taxon>
        <taxon>Rhabditidae</taxon>
        <taxon>Diploscapter</taxon>
    </lineage>
</organism>
<keyword evidence="3" id="KW-1185">Reference proteome</keyword>
<proteinExistence type="predicted"/>
<feature type="compositionally biased region" description="Polar residues" evidence="1">
    <location>
        <begin position="48"/>
        <end position="64"/>
    </location>
</feature>
<gene>
    <name evidence="2" type="ORF">WR25_01503</name>
</gene>
<protein>
    <submittedName>
        <fullName evidence="2">Uncharacterized protein</fullName>
    </submittedName>
</protein>
<comment type="caution">
    <text evidence="2">The sequence shown here is derived from an EMBL/GenBank/DDBJ whole genome shotgun (WGS) entry which is preliminary data.</text>
</comment>